<organism evidence="2 3">
    <name type="scientific">Tectimicrobiota bacterium</name>
    <dbReference type="NCBI Taxonomy" id="2528274"/>
    <lineage>
        <taxon>Bacteria</taxon>
        <taxon>Pseudomonadati</taxon>
        <taxon>Nitrospinota/Tectimicrobiota group</taxon>
        <taxon>Candidatus Tectimicrobiota</taxon>
    </lineage>
</organism>
<gene>
    <name evidence="2" type="ORF">HYY65_12725</name>
</gene>
<evidence type="ECO:0000259" key="1">
    <source>
        <dbReference type="Pfam" id="PF07819"/>
    </source>
</evidence>
<dbReference type="Proteomes" id="UP000741360">
    <property type="component" value="Unassembled WGS sequence"/>
</dbReference>
<dbReference type="PANTHER" id="PTHR37946:SF1">
    <property type="entry name" value="SLL1969 PROTEIN"/>
    <property type="match status" value="1"/>
</dbReference>
<accession>A0A932GRU6</accession>
<dbReference type="Gene3D" id="3.40.50.1820">
    <property type="entry name" value="alpha/beta hydrolase"/>
    <property type="match status" value="1"/>
</dbReference>
<dbReference type="GO" id="GO:0016788">
    <property type="term" value="F:hydrolase activity, acting on ester bonds"/>
    <property type="evidence" value="ECO:0007669"/>
    <property type="project" value="InterPro"/>
</dbReference>
<dbReference type="SUPFAM" id="SSF53474">
    <property type="entry name" value="alpha/beta-Hydrolases"/>
    <property type="match status" value="1"/>
</dbReference>
<dbReference type="InterPro" id="IPR029058">
    <property type="entry name" value="AB_hydrolase_fold"/>
</dbReference>
<dbReference type="InterPro" id="IPR012908">
    <property type="entry name" value="PGAP1-ab_dom-like"/>
</dbReference>
<evidence type="ECO:0000313" key="3">
    <source>
        <dbReference type="Proteomes" id="UP000741360"/>
    </source>
</evidence>
<dbReference type="Pfam" id="PF07819">
    <property type="entry name" value="PGAP1"/>
    <property type="match status" value="1"/>
</dbReference>
<feature type="domain" description="GPI inositol-deacylase PGAP1-like alpha/beta" evidence="1">
    <location>
        <begin position="155"/>
        <end position="259"/>
    </location>
</feature>
<dbReference type="PANTHER" id="PTHR37946">
    <property type="entry name" value="SLL1969 PROTEIN"/>
    <property type="match status" value="1"/>
</dbReference>
<sequence length="305" mass="34450">MELITNLILLFLLLLLLEHLWLYSLRWIEIANSDSVQIPRRALEASKRVSRWGPFLAEYLYHLVALTLSAADAVRHLVARVFRIPLSPLLQPLEGEDPYTPVVLVPGYMMGSFTLYPLKWWLERQGWRPAVALSLAPPWGDLMLLAEQLKEKVEEVYEACGRTKVILIGHSMGGLIARYYVSRLGGSQRVEKVISLGTPHHGTKLWTFALGPCALQMRPGSPFLHSLETDPANTSAVPVVSLYSDFDEIVIPAESSHLEGDHSLNVPLEALGHIAYLYNRRVYRKIQEVLEPAPASTRMDPWRLD</sequence>
<evidence type="ECO:0000313" key="2">
    <source>
        <dbReference type="EMBL" id="MBI3015889.1"/>
    </source>
</evidence>
<proteinExistence type="predicted"/>
<dbReference type="EMBL" id="JACPSX010000244">
    <property type="protein sequence ID" value="MBI3015889.1"/>
    <property type="molecule type" value="Genomic_DNA"/>
</dbReference>
<dbReference type="AlphaFoldDB" id="A0A932GRU6"/>
<reference evidence="2" key="1">
    <citation type="submission" date="2020-07" db="EMBL/GenBank/DDBJ databases">
        <title>Huge and variable diversity of episymbiotic CPR bacteria and DPANN archaea in groundwater ecosystems.</title>
        <authorList>
            <person name="He C.Y."/>
            <person name="Keren R."/>
            <person name="Whittaker M."/>
            <person name="Farag I.F."/>
            <person name="Doudna J."/>
            <person name="Cate J.H.D."/>
            <person name="Banfield J.F."/>
        </authorList>
    </citation>
    <scope>NUCLEOTIDE SEQUENCE</scope>
    <source>
        <strain evidence="2">NC_groundwater_717_Ag_S-0.2um_59_8</strain>
    </source>
</reference>
<protein>
    <submittedName>
        <fullName evidence="2">Alpha/beta fold hydrolase</fullName>
    </submittedName>
</protein>
<name>A0A932GRU6_UNCTE</name>
<comment type="caution">
    <text evidence="2">The sequence shown here is derived from an EMBL/GenBank/DDBJ whole genome shotgun (WGS) entry which is preliminary data.</text>
</comment>
<keyword evidence="2" id="KW-0378">Hydrolase</keyword>